<reference evidence="2 3" key="1">
    <citation type="submission" date="2019-11" db="EMBL/GenBank/DDBJ databases">
        <title>Whole genome sequence of Oryza granulata.</title>
        <authorList>
            <person name="Li W."/>
        </authorList>
    </citation>
    <scope>NUCLEOTIDE SEQUENCE [LARGE SCALE GENOMIC DNA]</scope>
    <source>
        <strain evidence="3">cv. Menghai</strain>
        <tissue evidence="2">Leaf</tissue>
    </source>
</reference>
<evidence type="ECO:0000313" key="2">
    <source>
        <dbReference type="EMBL" id="KAF0929128.1"/>
    </source>
</evidence>
<feature type="region of interest" description="Disordered" evidence="1">
    <location>
        <begin position="1"/>
        <end position="134"/>
    </location>
</feature>
<organism evidence="2 3">
    <name type="scientific">Oryza meyeriana var. granulata</name>
    <dbReference type="NCBI Taxonomy" id="110450"/>
    <lineage>
        <taxon>Eukaryota</taxon>
        <taxon>Viridiplantae</taxon>
        <taxon>Streptophyta</taxon>
        <taxon>Embryophyta</taxon>
        <taxon>Tracheophyta</taxon>
        <taxon>Spermatophyta</taxon>
        <taxon>Magnoliopsida</taxon>
        <taxon>Liliopsida</taxon>
        <taxon>Poales</taxon>
        <taxon>Poaceae</taxon>
        <taxon>BOP clade</taxon>
        <taxon>Oryzoideae</taxon>
        <taxon>Oryzeae</taxon>
        <taxon>Oryzinae</taxon>
        <taxon>Oryza</taxon>
        <taxon>Oryza meyeriana</taxon>
    </lineage>
</organism>
<proteinExistence type="predicted"/>
<dbReference type="EMBL" id="SPHZ02000002">
    <property type="protein sequence ID" value="KAF0929128.1"/>
    <property type="molecule type" value="Genomic_DNA"/>
</dbReference>
<name>A0A6G1EWT0_9ORYZ</name>
<evidence type="ECO:0000256" key="1">
    <source>
        <dbReference type="SAM" id="MobiDB-lite"/>
    </source>
</evidence>
<keyword evidence="3" id="KW-1185">Reference proteome</keyword>
<dbReference type="AlphaFoldDB" id="A0A6G1EWT0"/>
<gene>
    <name evidence="2" type="ORF">E2562_015226</name>
</gene>
<protein>
    <submittedName>
        <fullName evidence="2">Uncharacterized protein</fullName>
    </submittedName>
</protein>
<dbReference type="Proteomes" id="UP000479710">
    <property type="component" value="Unassembled WGS sequence"/>
</dbReference>
<accession>A0A6G1EWT0</accession>
<comment type="caution">
    <text evidence="2">The sequence shown here is derived from an EMBL/GenBank/DDBJ whole genome shotgun (WGS) entry which is preliminary data.</text>
</comment>
<sequence length="164" mass="18018">MSGWDESKKLQRYPHRLPSCPPTQWRRPGTATAVQIAMDGDSDGEAVPQRSPPPLATEADSAAWAISPTRRRPRLHSGPIQRHTRRCQDQRPLPPLGETSELESPASSCGASPTRRWASAVVSPDSATPDSTASWLRSAGPLVSRGLRFVNRFSDPVDMLNEER</sequence>
<evidence type="ECO:0000313" key="3">
    <source>
        <dbReference type="Proteomes" id="UP000479710"/>
    </source>
</evidence>
<feature type="compositionally biased region" description="Polar residues" evidence="1">
    <location>
        <begin position="125"/>
        <end position="134"/>
    </location>
</feature>